<sequence>MAISSAISPCFYFLHNSRSRSGYRIRPPNPQSSQIQTSVKCSHIGLYYPASEDMHGSPHRRFGWLSWACAWTARGGRLQNETPSQMTVYGVLRDRVSSDYSRAIRPAEKGSEQQSRDCGFGPAA</sequence>
<feature type="compositionally biased region" description="Basic and acidic residues" evidence="1">
    <location>
        <begin position="105"/>
        <end position="115"/>
    </location>
</feature>
<proteinExistence type="predicted"/>
<protein>
    <submittedName>
        <fullName evidence="2">Uncharacterized protein</fullName>
    </submittedName>
</protein>
<reference evidence="2" key="2">
    <citation type="submission" date="2025-08" db="UniProtKB">
        <authorList>
            <consortium name="RefSeq"/>
        </authorList>
    </citation>
    <scope>IDENTIFICATION</scope>
</reference>
<dbReference type="AlphaFoldDB" id="A0AAJ8BP86"/>
<dbReference type="KEGG" id="ang:An09g02110"/>
<evidence type="ECO:0000256" key="1">
    <source>
        <dbReference type="SAM" id="MobiDB-lite"/>
    </source>
</evidence>
<dbReference type="RefSeq" id="XP_059601314.1">
    <property type="nucleotide sequence ID" value="XM_059749638.1"/>
</dbReference>
<dbReference type="GeneID" id="84591966"/>
<reference evidence="2" key="1">
    <citation type="submission" date="2025-02" db="EMBL/GenBank/DDBJ databases">
        <authorList>
            <consortium name="NCBI Genome Project"/>
        </authorList>
    </citation>
    <scope>NUCLEOTIDE SEQUENCE</scope>
</reference>
<feature type="region of interest" description="Disordered" evidence="1">
    <location>
        <begin position="104"/>
        <end position="124"/>
    </location>
</feature>
<gene>
    <name evidence="2" type="ORF">An09g02110</name>
</gene>
<organism evidence="2">
    <name type="scientific">Aspergillus niger</name>
    <dbReference type="NCBI Taxonomy" id="5061"/>
    <lineage>
        <taxon>Eukaryota</taxon>
        <taxon>Fungi</taxon>
        <taxon>Dikarya</taxon>
        <taxon>Ascomycota</taxon>
        <taxon>Pezizomycotina</taxon>
        <taxon>Eurotiomycetes</taxon>
        <taxon>Eurotiomycetidae</taxon>
        <taxon>Eurotiales</taxon>
        <taxon>Aspergillaceae</taxon>
        <taxon>Aspergillus</taxon>
        <taxon>Aspergillus subgen. Circumdati</taxon>
    </lineage>
</organism>
<name>A0AAJ8BP86_ASPNG</name>
<evidence type="ECO:0000313" key="2">
    <source>
        <dbReference type="RefSeq" id="XP_059601314.1"/>
    </source>
</evidence>
<dbReference type="VEuPathDB" id="FungiDB:An09g02110"/>
<accession>A0AAJ8BP86</accession>